<dbReference type="InterPro" id="IPR006357">
    <property type="entry name" value="HAD-SF_hydro_IIA"/>
</dbReference>
<evidence type="ECO:0000256" key="1">
    <source>
        <dbReference type="SAM" id="MobiDB-lite"/>
    </source>
</evidence>
<dbReference type="InterPro" id="IPR023214">
    <property type="entry name" value="HAD_sf"/>
</dbReference>
<reference evidence="2" key="1">
    <citation type="journal article" date="2018" name="Genome Biol. Evol.">
        <title>Genomics and development of Lentinus tigrinus, a white-rot wood-decaying mushroom with dimorphic fruiting bodies.</title>
        <authorList>
            <person name="Wu B."/>
            <person name="Xu Z."/>
            <person name="Knudson A."/>
            <person name="Carlson A."/>
            <person name="Chen N."/>
            <person name="Kovaka S."/>
            <person name="LaButti K."/>
            <person name="Lipzen A."/>
            <person name="Pennachio C."/>
            <person name="Riley R."/>
            <person name="Schakwitz W."/>
            <person name="Umezawa K."/>
            <person name="Ohm R.A."/>
            <person name="Grigoriev I.V."/>
            <person name="Nagy L.G."/>
            <person name="Gibbons J."/>
            <person name="Hibbett D."/>
        </authorList>
    </citation>
    <scope>NUCLEOTIDE SEQUENCE [LARGE SCALE GENOMIC DNA]</scope>
    <source>
        <strain evidence="2">ALCF2SS1-6</strain>
    </source>
</reference>
<evidence type="ECO:0000313" key="2">
    <source>
        <dbReference type="EMBL" id="RPD54179.1"/>
    </source>
</evidence>
<dbReference type="SUPFAM" id="SSF56784">
    <property type="entry name" value="HAD-like"/>
    <property type="match status" value="1"/>
</dbReference>
<protein>
    <submittedName>
        <fullName evidence="2">HAD hydrolase</fullName>
    </submittedName>
</protein>
<name>A0A5C2RT93_9APHY</name>
<dbReference type="PANTHER" id="PTHR14269:SF4">
    <property type="entry name" value="CAT EYE SYNDROME CRITICAL REGION PROTEIN 5"/>
    <property type="match status" value="1"/>
</dbReference>
<dbReference type="Proteomes" id="UP000313359">
    <property type="component" value="Unassembled WGS sequence"/>
</dbReference>
<dbReference type="NCBIfam" id="TIGR01460">
    <property type="entry name" value="HAD-SF-IIA"/>
    <property type="match status" value="1"/>
</dbReference>
<dbReference type="OrthoDB" id="10251048at2759"/>
<keyword evidence="3" id="KW-1185">Reference proteome</keyword>
<dbReference type="Pfam" id="PF13242">
    <property type="entry name" value="Hydrolase_like"/>
    <property type="match status" value="1"/>
</dbReference>
<dbReference type="AlphaFoldDB" id="A0A5C2RT93"/>
<dbReference type="GO" id="GO:0005739">
    <property type="term" value="C:mitochondrion"/>
    <property type="evidence" value="ECO:0007669"/>
    <property type="project" value="TreeGrafter"/>
</dbReference>
<dbReference type="STRING" id="1328759.A0A5C2RT93"/>
<dbReference type="GO" id="GO:0046474">
    <property type="term" value="P:glycerophospholipid biosynthetic process"/>
    <property type="evidence" value="ECO:0007669"/>
    <property type="project" value="TreeGrafter"/>
</dbReference>
<dbReference type="InterPro" id="IPR050324">
    <property type="entry name" value="CDP-alcohol_PTase-I"/>
</dbReference>
<dbReference type="Pfam" id="PF13344">
    <property type="entry name" value="Hydrolase_6"/>
    <property type="match status" value="1"/>
</dbReference>
<gene>
    <name evidence="2" type="ORF">L227DRAFT_556678</name>
</gene>
<dbReference type="InterPro" id="IPR036412">
    <property type="entry name" value="HAD-like_sf"/>
</dbReference>
<accession>A0A5C2RT93</accession>
<sequence length="404" mass="44758">MQRLAFSSSSRCVRSSTNVFCARAVQSRQIQYRAGGSRLPPLVFTFDIDGVLLRGPHTIPAARRALDMLNGANPMGVKIPFILLTNGGGTHEEVRKHKLSSQLGVQIHSNQIVQAHTILKSVAHKYADKPVLVLGGLNDVVRKVAESYGFKQAYTTLDVLAWKPEAWPFHELTPEERASTKPVDFSTTPISAIFVFHDPRNWSLDMQITLDVIRSGGIIGGPYLDTPKPADQQPLPQHERAHSQGAPSQHRQVAPKGEKPPIEVVFCNPDLLWKSDFPQPRLGQGAFRMAFQTVYEALVGTPYPHVTQYGKPTAATYKFAEKVLRDRLEELAGGRVEEMPRVYMVGDNPESDIAGANAAGWPSVLVKTGVYEEARGPPTHTPTYIAEDVEEAVRWAIDREMKQK</sequence>
<dbReference type="EMBL" id="ML122309">
    <property type="protein sequence ID" value="RPD54179.1"/>
    <property type="molecule type" value="Genomic_DNA"/>
</dbReference>
<dbReference type="GO" id="GO:0016787">
    <property type="term" value="F:hydrolase activity"/>
    <property type="evidence" value="ECO:0007669"/>
    <property type="project" value="UniProtKB-KW"/>
</dbReference>
<dbReference type="Gene3D" id="3.40.50.1000">
    <property type="entry name" value="HAD superfamily/HAD-like"/>
    <property type="match status" value="2"/>
</dbReference>
<feature type="region of interest" description="Disordered" evidence="1">
    <location>
        <begin position="223"/>
        <end position="259"/>
    </location>
</feature>
<dbReference type="PANTHER" id="PTHR14269">
    <property type="entry name" value="CDP-DIACYLGLYCEROL--GLYCEROL-3-PHOSPHATE 3-PHOSPHATIDYLTRANSFERASE-RELATED"/>
    <property type="match status" value="1"/>
</dbReference>
<organism evidence="2 3">
    <name type="scientific">Lentinus tigrinus ALCF2SS1-6</name>
    <dbReference type="NCBI Taxonomy" id="1328759"/>
    <lineage>
        <taxon>Eukaryota</taxon>
        <taxon>Fungi</taxon>
        <taxon>Dikarya</taxon>
        <taxon>Basidiomycota</taxon>
        <taxon>Agaricomycotina</taxon>
        <taxon>Agaricomycetes</taxon>
        <taxon>Polyporales</taxon>
        <taxon>Polyporaceae</taxon>
        <taxon>Lentinus</taxon>
    </lineage>
</organism>
<proteinExistence type="predicted"/>
<keyword evidence="2" id="KW-0378">Hydrolase</keyword>
<evidence type="ECO:0000313" key="3">
    <source>
        <dbReference type="Proteomes" id="UP000313359"/>
    </source>
</evidence>